<gene>
    <name evidence="7" type="primary">zur</name>
    <name evidence="7" type="ORF">MSZNOR_0731</name>
</gene>
<keyword evidence="3" id="KW-0862">Zinc</keyword>
<dbReference type="PANTHER" id="PTHR33202:SF6">
    <property type="entry name" value="ZINC UPTAKE REGULATION PROTEIN"/>
    <property type="match status" value="1"/>
</dbReference>
<accession>A0ABM9HXM4</accession>
<name>A0ABM9HXM4_9GAMM</name>
<dbReference type="RefSeq" id="WP_026610315.1">
    <property type="nucleotide sequence ID" value="NZ_OX458333.1"/>
</dbReference>
<evidence type="ECO:0000256" key="1">
    <source>
        <dbReference type="ARBA" id="ARBA00007957"/>
    </source>
</evidence>
<reference evidence="7 8" key="1">
    <citation type="submission" date="2023-03" db="EMBL/GenBank/DDBJ databases">
        <authorList>
            <person name="Pearce D."/>
        </authorList>
    </citation>
    <scope>NUCLEOTIDE SEQUENCE [LARGE SCALE GENOMIC DNA]</scope>
    <source>
        <strain evidence="7">Msz</strain>
    </source>
</reference>
<keyword evidence="2" id="KW-0678">Repressor</keyword>
<evidence type="ECO:0000313" key="8">
    <source>
        <dbReference type="Proteomes" id="UP001162030"/>
    </source>
</evidence>
<dbReference type="InterPro" id="IPR043135">
    <property type="entry name" value="Fur_C"/>
</dbReference>
<dbReference type="InterPro" id="IPR036388">
    <property type="entry name" value="WH-like_DNA-bd_sf"/>
</dbReference>
<evidence type="ECO:0000256" key="5">
    <source>
        <dbReference type="ARBA" id="ARBA00023125"/>
    </source>
</evidence>
<protein>
    <submittedName>
        <fullName evidence="7">Zinc uptake regulation protein</fullName>
    </submittedName>
</protein>
<evidence type="ECO:0000256" key="2">
    <source>
        <dbReference type="ARBA" id="ARBA00022491"/>
    </source>
</evidence>
<dbReference type="Pfam" id="PF01475">
    <property type="entry name" value="FUR"/>
    <property type="match status" value="1"/>
</dbReference>
<comment type="similarity">
    <text evidence="1">Belongs to the Fur family.</text>
</comment>
<evidence type="ECO:0000256" key="4">
    <source>
        <dbReference type="ARBA" id="ARBA00023015"/>
    </source>
</evidence>
<dbReference type="PANTHER" id="PTHR33202">
    <property type="entry name" value="ZINC UPTAKE REGULATION PROTEIN"/>
    <property type="match status" value="1"/>
</dbReference>
<dbReference type="SUPFAM" id="SSF46785">
    <property type="entry name" value="Winged helix' DNA-binding domain"/>
    <property type="match status" value="1"/>
</dbReference>
<dbReference type="Gene3D" id="1.10.10.10">
    <property type="entry name" value="Winged helix-like DNA-binding domain superfamily/Winged helix DNA-binding domain"/>
    <property type="match status" value="1"/>
</dbReference>
<dbReference type="InterPro" id="IPR036390">
    <property type="entry name" value="WH_DNA-bd_sf"/>
</dbReference>
<sequence>MKIRTTPVPSEHTAPNHDHRDCVDRALRVAEELCAQREVRLTPIRRKVLELIWESHRAVKAYDLLDRIKPYERTAKPATVYRALEFLMEQCLIHRVESLNAFIGCNCSEQRHEQLLLICERCGNVEERMGADVMLAVAKEVEQAGFTLHRKAIEIHGLCADCRKAEGGT</sequence>
<dbReference type="Proteomes" id="UP001162030">
    <property type="component" value="Chromosome"/>
</dbReference>
<keyword evidence="4" id="KW-0805">Transcription regulation</keyword>
<evidence type="ECO:0000256" key="3">
    <source>
        <dbReference type="ARBA" id="ARBA00022833"/>
    </source>
</evidence>
<evidence type="ECO:0000256" key="6">
    <source>
        <dbReference type="ARBA" id="ARBA00023163"/>
    </source>
</evidence>
<evidence type="ECO:0000313" key="7">
    <source>
        <dbReference type="EMBL" id="CAI8755491.1"/>
    </source>
</evidence>
<dbReference type="EMBL" id="OX458333">
    <property type="protein sequence ID" value="CAI8755491.1"/>
    <property type="molecule type" value="Genomic_DNA"/>
</dbReference>
<keyword evidence="5" id="KW-0238">DNA-binding</keyword>
<keyword evidence="8" id="KW-1185">Reference proteome</keyword>
<proteinExistence type="inferred from homology"/>
<organism evidence="7 8">
    <name type="scientific">Methylocaldum szegediense</name>
    <dbReference type="NCBI Taxonomy" id="73780"/>
    <lineage>
        <taxon>Bacteria</taxon>
        <taxon>Pseudomonadati</taxon>
        <taxon>Pseudomonadota</taxon>
        <taxon>Gammaproteobacteria</taxon>
        <taxon>Methylococcales</taxon>
        <taxon>Methylococcaceae</taxon>
        <taxon>Methylocaldum</taxon>
    </lineage>
</organism>
<dbReference type="Gene3D" id="3.30.1490.190">
    <property type="match status" value="1"/>
</dbReference>
<keyword evidence="6" id="KW-0804">Transcription</keyword>
<dbReference type="InterPro" id="IPR002481">
    <property type="entry name" value="FUR"/>
</dbReference>